<sequence>MFLRFLFALFLLTVAHDDVLGASMSSVNVAHPSSALTCEHDADPVDNSTNALSEIDDRKFQNAGLHFKKLEVVVLDETSPVNSETRRQVESKNSPLNSQDQFEYSFLGRLFRGKN</sequence>
<reference evidence="2" key="1">
    <citation type="submission" date="2021-11" db="EMBL/GenBank/DDBJ databases">
        <authorList>
            <person name="Schell T."/>
        </authorList>
    </citation>
    <scope>NUCLEOTIDE SEQUENCE</scope>
    <source>
        <strain evidence="2">M5</strain>
    </source>
</reference>
<comment type="caution">
    <text evidence="2">The sequence shown here is derived from an EMBL/GenBank/DDBJ whole genome shotgun (WGS) entry which is preliminary data.</text>
</comment>
<evidence type="ECO:0000256" key="1">
    <source>
        <dbReference type="SAM" id="SignalP"/>
    </source>
</evidence>
<evidence type="ECO:0000313" key="3">
    <source>
        <dbReference type="Proteomes" id="UP000789390"/>
    </source>
</evidence>
<dbReference type="OrthoDB" id="6366526at2759"/>
<organism evidence="2 3">
    <name type="scientific">Daphnia galeata</name>
    <dbReference type="NCBI Taxonomy" id="27404"/>
    <lineage>
        <taxon>Eukaryota</taxon>
        <taxon>Metazoa</taxon>
        <taxon>Ecdysozoa</taxon>
        <taxon>Arthropoda</taxon>
        <taxon>Crustacea</taxon>
        <taxon>Branchiopoda</taxon>
        <taxon>Diplostraca</taxon>
        <taxon>Cladocera</taxon>
        <taxon>Anomopoda</taxon>
        <taxon>Daphniidae</taxon>
        <taxon>Daphnia</taxon>
    </lineage>
</organism>
<dbReference type="EMBL" id="CAKKLH010000341">
    <property type="protein sequence ID" value="CAH0113510.1"/>
    <property type="molecule type" value="Genomic_DNA"/>
</dbReference>
<keyword evidence="3" id="KW-1185">Reference proteome</keyword>
<accession>A0A8J2S9W2</accession>
<proteinExistence type="predicted"/>
<dbReference type="AlphaFoldDB" id="A0A8J2S9W2"/>
<evidence type="ECO:0000313" key="2">
    <source>
        <dbReference type="EMBL" id="CAH0113510.1"/>
    </source>
</evidence>
<dbReference type="Proteomes" id="UP000789390">
    <property type="component" value="Unassembled WGS sequence"/>
</dbReference>
<gene>
    <name evidence="2" type="ORF">DGAL_LOCUS17407</name>
</gene>
<name>A0A8J2S9W2_9CRUS</name>
<feature type="signal peptide" evidence="1">
    <location>
        <begin position="1"/>
        <end position="21"/>
    </location>
</feature>
<protein>
    <submittedName>
        <fullName evidence="2">Uncharacterized protein</fullName>
    </submittedName>
</protein>
<feature type="chain" id="PRO_5035327421" evidence="1">
    <location>
        <begin position="22"/>
        <end position="115"/>
    </location>
</feature>
<keyword evidence="1" id="KW-0732">Signal</keyword>